<evidence type="ECO:0000313" key="2">
    <source>
        <dbReference type="Proteomes" id="UP000318288"/>
    </source>
</evidence>
<proteinExistence type="predicted"/>
<comment type="caution">
    <text evidence="1">The sequence shown here is derived from an EMBL/GenBank/DDBJ whole genome shotgun (WGS) entry which is preliminary data.</text>
</comment>
<protein>
    <submittedName>
        <fullName evidence="1">Uncharacterized protein</fullName>
    </submittedName>
</protein>
<organism evidence="1 2">
    <name type="scientific">Rubripirellula tenax</name>
    <dbReference type="NCBI Taxonomy" id="2528015"/>
    <lineage>
        <taxon>Bacteria</taxon>
        <taxon>Pseudomonadati</taxon>
        <taxon>Planctomycetota</taxon>
        <taxon>Planctomycetia</taxon>
        <taxon>Pirellulales</taxon>
        <taxon>Pirellulaceae</taxon>
        <taxon>Rubripirellula</taxon>
    </lineage>
</organism>
<accession>A0A5C6FEN5</accession>
<dbReference type="AlphaFoldDB" id="A0A5C6FEN5"/>
<dbReference type="Proteomes" id="UP000318288">
    <property type="component" value="Unassembled WGS sequence"/>
</dbReference>
<name>A0A5C6FEN5_9BACT</name>
<evidence type="ECO:0000313" key="1">
    <source>
        <dbReference type="EMBL" id="TWU59961.1"/>
    </source>
</evidence>
<gene>
    <name evidence="1" type="ORF">Poly51_02340</name>
</gene>
<reference evidence="1 2" key="1">
    <citation type="submission" date="2019-02" db="EMBL/GenBank/DDBJ databases">
        <title>Deep-cultivation of Planctomycetes and their phenomic and genomic characterization uncovers novel biology.</title>
        <authorList>
            <person name="Wiegand S."/>
            <person name="Jogler M."/>
            <person name="Boedeker C."/>
            <person name="Pinto D."/>
            <person name="Vollmers J."/>
            <person name="Rivas-Marin E."/>
            <person name="Kohn T."/>
            <person name="Peeters S.H."/>
            <person name="Heuer A."/>
            <person name="Rast P."/>
            <person name="Oberbeckmann S."/>
            <person name="Bunk B."/>
            <person name="Jeske O."/>
            <person name="Meyerdierks A."/>
            <person name="Storesund J.E."/>
            <person name="Kallscheuer N."/>
            <person name="Luecker S."/>
            <person name="Lage O.M."/>
            <person name="Pohl T."/>
            <person name="Merkel B.J."/>
            <person name="Hornburger P."/>
            <person name="Mueller R.-W."/>
            <person name="Bruemmer F."/>
            <person name="Labrenz M."/>
            <person name="Spormann A.M."/>
            <person name="Op Den Camp H."/>
            <person name="Overmann J."/>
            <person name="Amann R."/>
            <person name="Jetten M.S.M."/>
            <person name="Mascher T."/>
            <person name="Medema M.H."/>
            <person name="Devos D.P."/>
            <person name="Kaster A.-K."/>
            <person name="Ovreas L."/>
            <person name="Rohde M."/>
            <person name="Galperin M.Y."/>
            <person name="Jogler C."/>
        </authorList>
    </citation>
    <scope>NUCLEOTIDE SEQUENCE [LARGE SCALE GENOMIC DNA]</scope>
    <source>
        <strain evidence="1 2">Poly51</strain>
    </source>
</reference>
<dbReference type="EMBL" id="SJPW01000001">
    <property type="protein sequence ID" value="TWU59961.1"/>
    <property type="molecule type" value="Genomic_DNA"/>
</dbReference>
<keyword evidence="2" id="KW-1185">Reference proteome</keyword>
<sequence length="83" mass="9052">MGATKQAQLEEMDWESSIHVENFMRANGVEVAKYDPSQFGFCIIDVAGSKVQGRLQVNLSLTRREAVGLLRGLGIPALDEMAG</sequence>